<dbReference type="PANTHER" id="PTHR43156:SF9">
    <property type="entry name" value="HAMP DOMAIN-CONTAINING PROTEIN"/>
    <property type="match status" value="1"/>
</dbReference>
<keyword evidence="2" id="KW-0175">Coiled coil</keyword>
<dbReference type="Pfam" id="PF07228">
    <property type="entry name" value="SpoIIE"/>
    <property type="match status" value="1"/>
</dbReference>
<feature type="transmembrane region" description="Helical" evidence="3">
    <location>
        <begin position="83"/>
        <end position="101"/>
    </location>
</feature>
<dbReference type="Gene3D" id="3.60.40.10">
    <property type="entry name" value="PPM-type phosphatase domain"/>
    <property type="match status" value="1"/>
</dbReference>
<evidence type="ECO:0000256" key="3">
    <source>
        <dbReference type="SAM" id="Phobius"/>
    </source>
</evidence>
<evidence type="ECO:0000259" key="4">
    <source>
        <dbReference type="SMART" id="SM00331"/>
    </source>
</evidence>
<gene>
    <name evidence="5" type="ORF">NH26_21220</name>
</gene>
<reference evidence="5 6" key="1">
    <citation type="journal article" date="2012" name="Int. J. Syst. Evol. Microbiol.">
        <title>Flammeovirga pacifica sp. nov., isolated from deep-sea sediment.</title>
        <authorList>
            <person name="Xu H."/>
            <person name="Fu Y."/>
            <person name="Yang N."/>
            <person name="Ding Z."/>
            <person name="Lai Q."/>
            <person name="Zeng R."/>
        </authorList>
    </citation>
    <scope>NUCLEOTIDE SEQUENCE [LARGE SCALE GENOMIC DNA]</scope>
    <source>
        <strain evidence="6">DSM 24597 / LMG 26175 / WPAGA1</strain>
    </source>
</reference>
<dbReference type="PANTHER" id="PTHR43156">
    <property type="entry name" value="STAGE II SPORULATION PROTEIN E-RELATED"/>
    <property type="match status" value="1"/>
</dbReference>
<dbReference type="SMART" id="SM00331">
    <property type="entry name" value="PP2C_SIG"/>
    <property type="match status" value="1"/>
</dbReference>
<dbReference type="InterPro" id="IPR001932">
    <property type="entry name" value="PPM-type_phosphatase-like_dom"/>
</dbReference>
<keyword evidence="3" id="KW-1133">Transmembrane helix</keyword>
<dbReference type="InterPro" id="IPR036259">
    <property type="entry name" value="MFS_trans_sf"/>
</dbReference>
<dbReference type="AlphaFoldDB" id="A0A1S1YSX7"/>
<dbReference type="SUPFAM" id="SSF81606">
    <property type="entry name" value="PP2C-like"/>
    <property type="match status" value="1"/>
</dbReference>
<feature type="transmembrane region" description="Helical" evidence="3">
    <location>
        <begin position="108"/>
        <end position="129"/>
    </location>
</feature>
<sequence>MTFDVHNFFKIKSRVFFVLMLIFIVVHLTFDLKYEAIVLAILSFVQLAIVLFPSKKRKWMYHLQVILLSLIVTILCFMEGGVISPVVFFYIPPICMGFLFFNIRTGTTYSFIILGLAIGLTLSSINHWSPFPPLVLDSYQGFLFFTMVFIGVSADVVWTLLEYEKGRNNADQELKTYNDEIIQQEEELRQQQEELISTREHELDLERTKTSALIEEQKRIKAENDLLVIQEALKYTAEIQKITLPGKEVLKDFFKEHVIIYQPKENISGDFYYVNNFNNITLVVVGDCKGHAISATLLTMVISGYFDSLQELPYYPSLLLHNLQDYLINEFNQKIEDKDQIKHEVNLSIAYFEGNNFIYTSANGRGYLIKNDQIKELSYSNNPIGDTFSLVRQYKDTEMTISPDDIIVMYTDGLTKIEDKENPKELLEISKEFYGKYEENWEKGIMKYIKKNFSNTQQDDITFLAFNLN</sequence>
<dbReference type="InterPro" id="IPR052016">
    <property type="entry name" value="Bact_Sigma-Reg"/>
</dbReference>
<evidence type="ECO:0000313" key="5">
    <source>
        <dbReference type="EMBL" id="OHX64129.1"/>
    </source>
</evidence>
<evidence type="ECO:0000256" key="1">
    <source>
        <dbReference type="ARBA" id="ARBA00022801"/>
    </source>
</evidence>
<dbReference type="EMBL" id="JRYR02000002">
    <property type="protein sequence ID" value="OHX64129.1"/>
    <property type="molecule type" value="Genomic_DNA"/>
</dbReference>
<feature type="transmembrane region" description="Helical" evidence="3">
    <location>
        <begin position="141"/>
        <end position="161"/>
    </location>
</feature>
<dbReference type="Proteomes" id="UP000179797">
    <property type="component" value="Unassembled WGS sequence"/>
</dbReference>
<dbReference type="InterPro" id="IPR036457">
    <property type="entry name" value="PPM-type-like_dom_sf"/>
</dbReference>
<comment type="caution">
    <text evidence="5">The sequence shown here is derived from an EMBL/GenBank/DDBJ whole genome shotgun (WGS) entry which is preliminary data.</text>
</comment>
<dbReference type="GO" id="GO:0016791">
    <property type="term" value="F:phosphatase activity"/>
    <property type="evidence" value="ECO:0007669"/>
    <property type="project" value="TreeGrafter"/>
</dbReference>
<name>A0A1S1YSX7_FLAPC</name>
<keyword evidence="3" id="KW-0472">Membrane</keyword>
<keyword evidence="3" id="KW-0812">Transmembrane</keyword>
<feature type="transmembrane region" description="Helical" evidence="3">
    <location>
        <begin position="59"/>
        <end position="77"/>
    </location>
</feature>
<feature type="transmembrane region" description="Helical" evidence="3">
    <location>
        <begin position="12"/>
        <end position="30"/>
    </location>
</feature>
<keyword evidence="1" id="KW-0378">Hydrolase</keyword>
<feature type="coiled-coil region" evidence="2">
    <location>
        <begin position="160"/>
        <end position="202"/>
    </location>
</feature>
<dbReference type="SUPFAM" id="SSF103473">
    <property type="entry name" value="MFS general substrate transporter"/>
    <property type="match status" value="1"/>
</dbReference>
<evidence type="ECO:0000256" key="2">
    <source>
        <dbReference type="SAM" id="Coils"/>
    </source>
</evidence>
<protein>
    <recommendedName>
        <fullName evidence="4">PPM-type phosphatase domain-containing protein</fullName>
    </recommendedName>
</protein>
<evidence type="ECO:0000313" key="6">
    <source>
        <dbReference type="Proteomes" id="UP000179797"/>
    </source>
</evidence>
<accession>A0A1S1YSX7</accession>
<keyword evidence="6" id="KW-1185">Reference proteome</keyword>
<feature type="domain" description="PPM-type phosphatase" evidence="4">
    <location>
        <begin position="255"/>
        <end position="468"/>
    </location>
</feature>
<dbReference type="STRING" id="915059.NH26_21220"/>
<feature type="transmembrane region" description="Helical" evidence="3">
    <location>
        <begin position="36"/>
        <end position="52"/>
    </location>
</feature>
<organism evidence="5 6">
    <name type="scientific">Flammeovirga pacifica</name>
    <dbReference type="NCBI Taxonomy" id="915059"/>
    <lineage>
        <taxon>Bacteria</taxon>
        <taxon>Pseudomonadati</taxon>
        <taxon>Bacteroidota</taxon>
        <taxon>Cytophagia</taxon>
        <taxon>Cytophagales</taxon>
        <taxon>Flammeovirgaceae</taxon>
        <taxon>Flammeovirga</taxon>
    </lineage>
</organism>
<proteinExistence type="predicted"/>